<feature type="transmembrane region" description="Helical" evidence="1">
    <location>
        <begin position="24"/>
        <end position="45"/>
    </location>
</feature>
<name>A0ABQ3YZU6_9ACTN</name>
<keyword evidence="1" id="KW-0812">Transmembrane</keyword>
<dbReference type="EMBL" id="BOML01000035">
    <property type="protein sequence ID" value="GIE03105.1"/>
    <property type="molecule type" value="Genomic_DNA"/>
</dbReference>
<evidence type="ECO:0000313" key="3">
    <source>
        <dbReference type="Proteomes" id="UP000637628"/>
    </source>
</evidence>
<keyword evidence="1" id="KW-0472">Membrane</keyword>
<evidence type="ECO:0000313" key="2">
    <source>
        <dbReference type="EMBL" id="GIE03105.1"/>
    </source>
</evidence>
<accession>A0ABQ3YZU6</accession>
<keyword evidence="3" id="KW-1185">Reference proteome</keyword>
<organism evidence="2 3">
    <name type="scientific">Paractinoplanes durhamensis</name>
    <dbReference type="NCBI Taxonomy" id="113563"/>
    <lineage>
        <taxon>Bacteria</taxon>
        <taxon>Bacillati</taxon>
        <taxon>Actinomycetota</taxon>
        <taxon>Actinomycetes</taxon>
        <taxon>Micromonosporales</taxon>
        <taxon>Micromonosporaceae</taxon>
        <taxon>Paractinoplanes</taxon>
    </lineage>
</organism>
<comment type="caution">
    <text evidence="2">The sequence shown here is derived from an EMBL/GenBank/DDBJ whole genome shotgun (WGS) entry which is preliminary data.</text>
</comment>
<reference evidence="2 3" key="1">
    <citation type="submission" date="2021-01" db="EMBL/GenBank/DDBJ databases">
        <title>Whole genome shotgun sequence of Actinoplanes durhamensis NBRC 14914.</title>
        <authorList>
            <person name="Komaki H."/>
            <person name="Tamura T."/>
        </authorList>
    </citation>
    <scope>NUCLEOTIDE SEQUENCE [LARGE SCALE GENOMIC DNA]</scope>
    <source>
        <strain evidence="2 3">NBRC 14914</strain>
    </source>
</reference>
<proteinExistence type="predicted"/>
<protein>
    <submittedName>
        <fullName evidence="2">Uncharacterized protein</fullName>
    </submittedName>
</protein>
<keyword evidence="1" id="KW-1133">Transmembrane helix</keyword>
<dbReference type="Proteomes" id="UP000637628">
    <property type="component" value="Unassembled WGS sequence"/>
</dbReference>
<evidence type="ECO:0000256" key="1">
    <source>
        <dbReference type="SAM" id="Phobius"/>
    </source>
</evidence>
<gene>
    <name evidence="2" type="ORF">Adu01nite_44550</name>
</gene>
<sequence>MPAVLGQVAVLVLAAWQVIRSVEGGNVVCAVALIPLALLGGWRAWQISRRIGAVR</sequence>
<dbReference type="RefSeq" id="WP_203728819.1">
    <property type="nucleotide sequence ID" value="NZ_BAAATX010000010.1"/>
</dbReference>